<dbReference type="Proteomes" id="UP000800092">
    <property type="component" value="Unassembled WGS sequence"/>
</dbReference>
<accession>A0A6A6H6E4</accession>
<gene>
    <name evidence="2" type="ORF">EV356DRAFT_197965</name>
</gene>
<evidence type="ECO:0000313" key="2">
    <source>
        <dbReference type="EMBL" id="KAF2233582.1"/>
    </source>
</evidence>
<proteinExistence type="predicted"/>
<keyword evidence="1" id="KW-0812">Transmembrane</keyword>
<dbReference type="AlphaFoldDB" id="A0A6A6H6E4"/>
<keyword evidence="3" id="KW-1185">Reference proteome</keyword>
<organism evidence="2 3">
    <name type="scientific">Viridothelium virens</name>
    <name type="common">Speckled blister lichen</name>
    <name type="synonym">Trypethelium virens</name>
    <dbReference type="NCBI Taxonomy" id="1048519"/>
    <lineage>
        <taxon>Eukaryota</taxon>
        <taxon>Fungi</taxon>
        <taxon>Dikarya</taxon>
        <taxon>Ascomycota</taxon>
        <taxon>Pezizomycotina</taxon>
        <taxon>Dothideomycetes</taxon>
        <taxon>Dothideomycetes incertae sedis</taxon>
        <taxon>Trypetheliales</taxon>
        <taxon>Trypetheliaceae</taxon>
        <taxon>Viridothelium</taxon>
    </lineage>
</organism>
<keyword evidence="1" id="KW-1133">Transmembrane helix</keyword>
<feature type="transmembrane region" description="Helical" evidence="1">
    <location>
        <begin position="88"/>
        <end position="107"/>
    </location>
</feature>
<feature type="transmembrane region" description="Helical" evidence="1">
    <location>
        <begin position="52"/>
        <end position="76"/>
    </location>
</feature>
<evidence type="ECO:0000313" key="3">
    <source>
        <dbReference type="Proteomes" id="UP000800092"/>
    </source>
</evidence>
<reference evidence="2" key="1">
    <citation type="journal article" date="2020" name="Stud. Mycol.">
        <title>101 Dothideomycetes genomes: a test case for predicting lifestyles and emergence of pathogens.</title>
        <authorList>
            <person name="Haridas S."/>
            <person name="Albert R."/>
            <person name="Binder M."/>
            <person name="Bloem J."/>
            <person name="Labutti K."/>
            <person name="Salamov A."/>
            <person name="Andreopoulos B."/>
            <person name="Baker S."/>
            <person name="Barry K."/>
            <person name="Bills G."/>
            <person name="Bluhm B."/>
            <person name="Cannon C."/>
            <person name="Castanera R."/>
            <person name="Culley D."/>
            <person name="Daum C."/>
            <person name="Ezra D."/>
            <person name="Gonzalez J."/>
            <person name="Henrissat B."/>
            <person name="Kuo A."/>
            <person name="Liang C."/>
            <person name="Lipzen A."/>
            <person name="Lutzoni F."/>
            <person name="Magnuson J."/>
            <person name="Mondo S."/>
            <person name="Nolan M."/>
            <person name="Ohm R."/>
            <person name="Pangilinan J."/>
            <person name="Park H.-J."/>
            <person name="Ramirez L."/>
            <person name="Alfaro M."/>
            <person name="Sun H."/>
            <person name="Tritt A."/>
            <person name="Yoshinaga Y."/>
            <person name="Zwiers L.-H."/>
            <person name="Turgeon B."/>
            <person name="Goodwin S."/>
            <person name="Spatafora J."/>
            <person name="Crous P."/>
            <person name="Grigoriev I."/>
        </authorList>
    </citation>
    <scope>NUCLEOTIDE SEQUENCE</scope>
    <source>
        <strain evidence="2">Tuck. ex Michener</strain>
    </source>
</reference>
<keyword evidence="1" id="KW-0472">Membrane</keyword>
<name>A0A6A6H6E4_VIRVR</name>
<protein>
    <submittedName>
        <fullName evidence="2">Uncharacterized protein</fullName>
    </submittedName>
</protein>
<evidence type="ECO:0000256" key="1">
    <source>
        <dbReference type="SAM" id="Phobius"/>
    </source>
</evidence>
<dbReference type="EMBL" id="ML991805">
    <property type="protein sequence ID" value="KAF2233582.1"/>
    <property type="molecule type" value="Genomic_DNA"/>
</dbReference>
<sequence length="133" mass="14647">MHRKVAFRAPAVPPLPLLNVHTIHDSTLPLCHRCHGNYADYPVYWRLFQAKYLAHLAQFGSNVIVTISAPGVIALCPPSRPRITFTPMICFVALVVLCFLALCLGTPNSGLLHYVFFPQVCDAACHVGPSVRP</sequence>